<proteinExistence type="predicted"/>
<dbReference type="AlphaFoldDB" id="A0A392W636"/>
<comment type="caution">
    <text evidence="1">The sequence shown here is derived from an EMBL/GenBank/DDBJ whole genome shotgun (WGS) entry which is preliminary data.</text>
</comment>
<sequence>SLASLGEPWRALATSSLSDQLQ</sequence>
<accession>A0A392W636</accession>
<keyword evidence="2" id="KW-1185">Reference proteome</keyword>
<feature type="non-terminal residue" evidence="1">
    <location>
        <position position="1"/>
    </location>
</feature>
<dbReference type="EMBL" id="LXQA011398116">
    <property type="protein sequence ID" value="MCI95846.1"/>
    <property type="molecule type" value="Genomic_DNA"/>
</dbReference>
<feature type="non-terminal residue" evidence="1">
    <location>
        <position position="22"/>
    </location>
</feature>
<organism evidence="1 2">
    <name type="scientific">Trifolium medium</name>
    <dbReference type="NCBI Taxonomy" id="97028"/>
    <lineage>
        <taxon>Eukaryota</taxon>
        <taxon>Viridiplantae</taxon>
        <taxon>Streptophyta</taxon>
        <taxon>Embryophyta</taxon>
        <taxon>Tracheophyta</taxon>
        <taxon>Spermatophyta</taxon>
        <taxon>Magnoliopsida</taxon>
        <taxon>eudicotyledons</taxon>
        <taxon>Gunneridae</taxon>
        <taxon>Pentapetalae</taxon>
        <taxon>rosids</taxon>
        <taxon>fabids</taxon>
        <taxon>Fabales</taxon>
        <taxon>Fabaceae</taxon>
        <taxon>Papilionoideae</taxon>
        <taxon>50 kb inversion clade</taxon>
        <taxon>NPAAA clade</taxon>
        <taxon>Hologalegina</taxon>
        <taxon>IRL clade</taxon>
        <taxon>Trifolieae</taxon>
        <taxon>Trifolium</taxon>
    </lineage>
</organism>
<name>A0A392W636_9FABA</name>
<evidence type="ECO:0000313" key="2">
    <source>
        <dbReference type="Proteomes" id="UP000265520"/>
    </source>
</evidence>
<evidence type="ECO:0000313" key="1">
    <source>
        <dbReference type="EMBL" id="MCI95846.1"/>
    </source>
</evidence>
<dbReference type="Proteomes" id="UP000265520">
    <property type="component" value="Unassembled WGS sequence"/>
</dbReference>
<protein>
    <submittedName>
        <fullName evidence="1">Uncharacterized protein</fullName>
    </submittedName>
</protein>
<reference evidence="1 2" key="1">
    <citation type="journal article" date="2018" name="Front. Plant Sci.">
        <title>Red Clover (Trifolium pratense) and Zigzag Clover (T. medium) - A Picture of Genomic Similarities and Differences.</title>
        <authorList>
            <person name="Dluhosova J."/>
            <person name="Istvanek J."/>
            <person name="Nedelnik J."/>
            <person name="Repkova J."/>
        </authorList>
    </citation>
    <scope>NUCLEOTIDE SEQUENCE [LARGE SCALE GENOMIC DNA]</scope>
    <source>
        <strain evidence="2">cv. 10/8</strain>
        <tissue evidence="1">Leaf</tissue>
    </source>
</reference>